<evidence type="ECO:0000256" key="5">
    <source>
        <dbReference type="ARBA" id="ARBA00023274"/>
    </source>
</evidence>
<dbReference type="GO" id="GO:0003735">
    <property type="term" value="F:structural constituent of ribosome"/>
    <property type="evidence" value="ECO:0007669"/>
    <property type="project" value="InterPro"/>
</dbReference>
<evidence type="ECO:0000256" key="4">
    <source>
        <dbReference type="ARBA" id="ARBA00022980"/>
    </source>
</evidence>
<dbReference type="InterPro" id="IPR009000">
    <property type="entry name" value="Transl_B-barrel_sf"/>
</dbReference>
<dbReference type="Pfam" id="PF00297">
    <property type="entry name" value="Ribosomal_L3"/>
    <property type="match status" value="1"/>
</dbReference>
<evidence type="ECO:0000256" key="1">
    <source>
        <dbReference type="ARBA" id="ARBA00006540"/>
    </source>
</evidence>
<evidence type="ECO:0000313" key="9">
    <source>
        <dbReference type="EMBL" id="KKQ50141.1"/>
    </source>
</evidence>
<dbReference type="GO" id="GO:0022625">
    <property type="term" value="C:cytosolic large ribosomal subunit"/>
    <property type="evidence" value="ECO:0007669"/>
    <property type="project" value="TreeGrafter"/>
</dbReference>
<evidence type="ECO:0000313" key="10">
    <source>
        <dbReference type="Proteomes" id="UP000034231"/>
    </source>
</evidence>
<feature type="region of interest" description="Disordered" evidence="8">
    <location>
        <begin position="112"/>
        <end position="131"/>
    </location>
</feature>
<evidence type="ECO:0000256" key="7">
    <source>
        <dbReference type="ARBA" id="ARBA00035457"/>
    </source>
</evidence>
<keyword evidence="3" id="KW-0694">RNA-binding</keyword>
<dbReference type="EMBL" id="LBTX01000008">
    <property type="protein sequence ID" value="KKQ50141.1"/>
    <property type="molecule type" value="Genomic_DNA"/>
</dbReference>
<organism evidence="9 10">
    <name type="scientific">Candidatus Shapirobacteria bacterium GW2011_GWE1_38_10</name>
    <dbReference type="NCBI Taxonomy" id="1618488"/>
    <lineage>
        <taxon>Bacteria</taxon>
        <taxon>Candidatus Shapironibacteriota</taxon>
    </lineage>
</organism>
<comment type="similarity">
    <text evidence="1">Belongs to the universal ribosomal protein uL3 family.</text>
</comment>
<keyword evidence="4 9" id="KW-0689">Ribosomal protein</keyword>
<evidence type="ECO:0000256" key="2">
    <source>
        <dbReference type="ARBA" id="ARBA00022730"/>
    </source>
</evidence>
<dbReference type="PANTHER" id="PTHR11229">
    <property type="entry name" value="50S RIBOSOMAL PROTEIN L3"/>
    <property type="match status" value="1"/>
</dbReference>
<protein>
    <recommendedName>
        <fullName evidence="6">Large ribosomal subunit protein uL3</fullName>
    </recommendedName>
    <alternativeName>
        <fullName evidence="7">50S ribosomal protein L3</fullName>
    </alternativeName>
</protein>
<dbReference type="GO" id="GO:0006412">
    <property type="term" value="P:translation"/>
    <property type="evidence" value="ECO:0007669"/>
    <property type="project" value="InterPro"/>
</dbReference>
<dbReference type="AlphaFoldDB" id="A0A0G0LBW8"/>
<proteinExistence type="inferred from homology"/>
<dbReference type="PATRIC" id="fig|1618488.3.peg.443"/>
<sequence length="185" mass="20040">MISGFLTQKKYMTSIFSDDGKRVSVTVLEAKPLTVNRLRTKEKDGYEAVQLKSHKNKLIEFQSTAESMPELKAEVTADLIFAPGDSVSATSKSKGRGFAGVIKRWGFHRQPVSGGASDRVRAPGSIGAQTPGKVIRGKKMPGHFGNATATVTHLKIVKFDKEQSLLYVAGGVPGHVNSWVVITKK</sequence>
<evidence type="ECO:0000256" key="3">
    <source>
        <dbReference type="ARBA" id="ARBA00022884"/>
    </source>
</evidence>
<comment type="caution">
    <text evidence="9">The sequence shown here is derived from an EMBL/GenBank/DDBJ whole genome shotgun (WGS) entry which is preliminary data.</text>
</comment>
<dbReference type="Gene3D" id="2.40.30.10">
    <property type="entry name" value="Translation factors"/>
    <property type="match status" value="2"/>
</dbReference>
<dbReference type="Proteomes" id="UP000034231">
    <property type="component" value="Unassembled WGS sequence"/>
</dbReference>
<accession>A0A0G0LBW8</accession>
<evidence type="ECO:0000256" key="6">
    <source>
        <dbReference type="ARBA" id="ARBA00035243"/>
    </source>
</evidence>
<keyword evidence="2" id="KW-0699">rRNA-binding</keyword>
<gene>
    <name evidence="9" type="ORF">US68_C0008G0026</name>
</gene>
<keyword evidence="5" id="KW-0687">Ribonucleoprotein</keyword>
<dbReference type="GO" id="GO:0019843">
    <property type="term" value="F:rRNA binding"/>
    <property type="evidence" value="ECO:0007669"/>
    <property type="project" value="UniProtKB-KW"/>
</dbReference>
<dbReference type="PANTHER" id="PTHR11229:SF16">
    <property type="entry name" value="LARGE RIBOSOMAL SUBUNIT PROTEIN UL3C"/>
    <property type="match status" value="1"/>
</dbReference>
<dbReference type="InterPro" id="IPR000597">
    <property type="entry name" value="Ribosomal_uL3"/>
</dbReference>
<dbReference type="FunFam" id="2.40.30.10:FF:000004">
    <property type="entry name" value="50S ribosomal protein L3"/>
    <property type="match status" value="1"/>
</dbReference>
<dbReference type="SUPFAM" id="SSF50447">
    <property type="entry name" value="Translation proteins"/>
    <property type="match status" value="1"/>
</dbReference>
<reference evidence="9 10" key="1">
    <citation type="journal article" date="2015" name="Nature">
        <title>rRNA introns, odd ribosomes, and small enigmatic genomes across a large radiation of phyla.</title>
        <authorList>
            <person name="Brown C.T."/>
            <person name="Hug L.A."/>
            <person name="Thomas B.C."/>
            <person name="Sharon I."/>
            <person name="Castelle C.J."/>
            <person name="Singh A."/>
            <person name="Wilkins M.J."/>
            <person name="Williams K.H."/>
            <person name="Banfield J.F."/>
        </authorList>
    </citation>
    <scope>NUCLEOTIDE SEQUENCE [LARGE SCALE GENOMIC DNA]</scope>
</reference>
<evidence type="ECO:0000256" key="8">
    <source>
        <dbReference type="SAM" id="MobiDB-lite"/>
    </source>
</evidence>
<dbReference type="InterPro" id="IPR019927">
    <property type="entry name" value="Ribosomal_uL3_bac/org-type"/>
</dbReference>
<name>A0A0G0LBW8_9BACT</name>